<reference evidence="2" key="2">
    <citation type="submission" date="2020-05" db="EMBL/GenBank/DDBJ databases">
        <authorList>
            <person name="Kim H.-S."/>
            <person name="Proctor R.H."/>
            <person name="Brown D.W."/>
        </authorList>
    </citation>
    <scope>NUCLEOTIDE SEQUENCE</scope>
    <source>
        <strain evidence="2">NRRL 20472</strain>
    </source>
</reference>
<dbReference type="AlphaFoldDB" id="A0A8H4XAT5"/>
<accession>A0A8H4XAT5</accession>
<comment type="caution">
    <text evidence="2">The sequence shown here is derived from an EMBL/GenBank/DDBJ whole genome shotgun (WGS) entry which is preliminary data.</text>
</comment>
<dbReference type="EMBL" id="JABEXW010000243">
    <property type="protein sequence ID" value="KAF4967351.1"/>
    <property type="molecule type" value="Genomic_DNA"/>
</dbReference>
<dbReference type="Proteomes" id="UP000622797">
    <property type="component" value="Unassembled WGS sequence"/>
</dbReference>
<dbReference type="OrthoDB" id="2157530at2759"/>
<name>A0A8H4XAT5_9HYPO</name>
<evidence type="ECO:0000313" key="2">
    <source>
        <dbReference type="EMBL" id="KAF4967351.1"/>
    </source>
</evidence>
<evidence type="ECO:0000259" key="1">
    <source>
        <dbReference type="Pfam" id="PF06985"/>
    </source>
</evidence>
<protein>
    <recommendedName>
        <fullName evidence="1">Heterokaryon incompatibility domain-containing protein</fullName>
    </recommendedName>
</protein>
<organism evidence="2 3">
    <name type="scientific">Fusarium sarcochroum</name>
    <dbReference type="NCBI Taxonomy" id="1208366"/>
    <lineage>
        <taxon>Eukaryota</taxon>
        <taxon>Fungi</taxon>
        <taxon>Dikarya</taxon>
        <taxon>Ascomycota</taxon>
        <taxon>Pezizomycotina</taxon>
        <taxon>Sordariomycetes</taxon>
        <taxon>Hypocreomycetidae</taxon>
        <taxon>Hypocreales</taxon>
        <taxon>Nectriaceae</taxon>
        <taxon>Fusarium</taxon>
        <taxon>Fusarium lateritium species complex</taxon>
    </lineage>
</organism>
<gene>
    <name evidence="2" type="ORF">FSARC_5074</name>
</gene>
<dbReference type="Pfam" id="PF26639">
    <property type="entry name" value="Het-6_barrel"/>
    <property type="match status" value="1"/>
</dbReference>
<dbReference type="Pfam" id="PF06985">
    <property type="entry name" value="HET"/>
    <property type="match status" value="1"/>
</dbReference>
<feature type="domain" description="Heterokaryon incompatibility" evidence="1">
    <location>
        <begin position="106"/>
        <end position="274"/>
    </location>
</feature>
<sequence>MRLGLRTSGQLLIRVEPSHLVASAALIALIANAHRIRDILTAVSQSIHKTVSGAIIKVSQFLFGFEYSDKIGNQHIRLIRLPDSTTNSSLPNLTLHTYELNQCPLYLALSYTWGSPTNDPSDSSQDLHLILLNGKSFPVLSNLYDALSQLCISRPGQYLWVDGICINQKSPAERSSQVAIMDYIYNGTAETIIWLGLATDKTARAVEIVHETEKGAEAKILQWGKAQSYGDVFVSDDSEQLERNGLPNLTANDWATLEDIYTRAWFGRVWMIQEVALSPNATVLIGRHETTWDAVGDAAGLINMSGALVGLFTLGSGVQSVPLVQTLVHATGFHITRQWCQGKESRYREVLRTIDYSVGISADHPAKLLLELLLSSIGFKATIRRDRVYSLLGIVNYMERAKGRPRLDLTVDYESSDNVILTDLGIRLFQETQSLHLLSLAGITRRLVPSELATWIPSFDAVHVPILGPNYTNLRPFDASAGAEVNFSIDRPLLQLRVKAISPHLGTIEELGEHWPDLFAGNFNNTMKMLLHCGTTYVPTGQPIVEAFWRTLISDSDLTQRPAPPHLAAAFSSWIHLVALHALIKVLPGNLSIYDQFDTLEPLWTLANTRDSTNTLPKTSDMIPLLYELGLHKDPSVRVTTEEEKLALFNSWGEVSAPFEALLRIILVANRRFARTVRGYLCLVPLQAQIGDRVMIVAGCPTPLVLRRTGPSDSCFQLVGDAYVHGAMFGEHITGEFSWRDICLV</sequence>
<keyword evidence="3" id="KW-1185">Reference proteome</keyword>
<dbReference type="InterPro" id="IPR052895">
    <property type="entry name" value="HetReg/Transcr_Mod"/>
</dbReference>
<proteinExistence type="predicted"/>
<dbReference type="PANTHER" id="PTHR24148">
    <property type="entry name" value="ANKYRIN REPEAT DOMAIN-CONTAINING PROTEIN 39 HOMOLOG-RELATED"/>
    <property type="match status" value="1"/>
</dbReference>
<evidence type="ECO:0000313" key="3">
    <source>
        <dbReference type="Proteomes" id="UP000622797"/>
    </source>
</evidence>
<reference evidence="2" key="1">
    <citation type="journal article" date="2020" name="BMC Genomics">
        <title>Correction to: Identification and distribution of gene clusters required for synthesis of sphingolipid metabolism inhibitors in diverse species of the filamentous fungus Fusarium.</title>
        <authorList>
            <person name="Kim H.S."/>
            <person name="Lohmar J.M."/>
            <person name="Busman M."/>
            <person name="Brown D.W."/>
            <person name="Naumann T.A."/>
            <person name="Divon H.H."/>
            <person name="Lysoe E."/>
            <person name="Uhlig S."/>
            <person name="Proctor R.H."/>
        </authorList>
    </citation>
    <scope>NUCLEOTIDE SEQUENCE</scope>
    <source>
        <strain evidence="2">NRRL 20472</strain>
    </source>
</reference>
<dbReference type="PANTHER" id="PTHR24148:SF64">
    <property type="entry name" value="HETEROKARYON INCOMPATIBILITY DOMAIN-CONTAINING PROTEIN"/>
    <property type="match status" value="1"/>
</dbReference>
<dbReference type="InterPro" id="IPR010730">
    <property type="entry name" value="HET"/>
</dbReference>